<dbReference type="Gene3D" id="1.10.238.20">
    <property type="entry name" value="Pheromone/general odorant binding protein domain"/>
    <property type="match status" value="1"/>
</dbReference>
<keyword evidence="2" id="KW-0813">Transport</keyword>
<reference evidence="4" key="1">
    <citation type="submission" date="2020-08" db="EMBL/GenBank/DDBJ databases">
        <authorList>
            <person name="Huang Z."/>
            <person name="Zhang Q."/>
        </authorList>
    </citation>
    <scope>NUCLEOTIDE SEQUENCE</scope>
    <source>
        <strain evidence="4">Cluster-2393.7124</strain>
    </source>
</reference>
<sequence length="139" mass="16260">MKKLSIGFIKTLDTCKKELNVGENVMQEMQNFWREEYDLVHRDTGCMILCMATKHDLLHIEEYKLHHAKSEDFAKTHGADEDTAKQLVAMLHECEKQNEAQNDYCMRALDVAKCFRTKIHGLKWAPTMEDILEEIMIEV</sequence>
<dbReference type="SMR" id="A0A8K1P993"/>
<dbReference type="GO" id="GO:0005549">
    <property type="term" value="F:odorant binding"/>
    <property type="evidence" value="ECO:0007669"/>
    <property type="project" value="InterPro"/>
</dbReference>
<dbReference type="EMBL" id="MT905110">
    <property type="protein sequence ID" value="UDM59723.1"/>
    <property type="molecule type" value="mRNA"/>
</dbReference>
<evidence type="ECO:0000313" key="4">
    <source>
        <dbReference type="EMBL" id="UDM59723.1"/>
    </source>
</evidence>
<dbReference type="InterPro" id="IPR006072">
    <property type="entry name" value="Odorant/phero-bd_Lep"/>
</dbReference>
<evidence type="ECO:0000256" key="3">
    <source>
        <dbReference type="PIRSR" id="PIRSR015604-1"/>
    </source>
</evidence>
<evidence type="ECO:0000256" key="2">
    <source>
        <dbReference type="ARBA" id="ARBA00022448"/>
    </source>
</evidence>
<dbReference type="PRINTS" id="PR00484">
    <property type="entry name" value="PBPGOBP"/>
</dbReference>
<organism evidence="4">
    <name type="scientific">Corcyra cephalonica</name>
    <name type="common">Rice moth</name>
    <dbReference type="NCBI Taxonomy" id="139036"/>
    <lineage>
        <taxon>Eukaryota</taxon>
        <taxon>Metazoa</taxon>
        <taxon>Ecdysozoa</taxon>
        <taxon>Arthropoda</taxon>
        <taxon>Hexapoda</taxon>
        <taxon>Insecta</taxon>
        <taxon>Pterygota</taxon>
        <taxon>Neoptera</taxon>
        <taxon>Endopterygota</taxon>
        <taxon>Lepidoptera</taxon>
        <taxon>Glossata</taxon>
        <taxon>Ditrysia</taxon>
        <taxon>Pyraloidea</taxon>
        <taxon>Pyralidae</taxon>
        <taxon>Galleriinae</taxon>
        <taxon>Corcyra</taxon>
    </lineage>
</organism>
<dbReference type="Pfam" id="PF01395">
    <property type="entry name" value="PBP_GOBP"/>
    <property type="match status" value="1"/>
</dbReference>
<dbReference type="InterPro" id="IPR036728">
    <property type="entry name" value="PBP_GOBP_sf"/>
</dbReference>
<proteinExistence type="evidence at transcript level"/>
<feature type="disulfide bond" evidence="3">
    <location>
        <begin position="46"/>
        <end position="105"/>
    </location>
</feature>
<accession>A0A8K1P993</accession>
<dbReference type="AlphaFoldDB" id="A0A8K1P993"/>
<dbReference type="CDD" id="cd23992">
    <property type="entry name" value="PBP_GOBP"/>
    <property type="match status" value="1"/>
</dbReference>
<feature type="disulfide bond" evidence="3">
    <location>
        <begin position="94"/>
        <end position="114"/>
    </location>
</feature>
<dbReference type="PIRSF" id="PIRSF015604">
    <property type="entry name" value="Odorant/phero_bd"/>
    <property type="match status" value="1"/>
</dbReference>
<protein>
    <submittedName>
        <fullName evidence="4">Putative pheromone binding protein 3</fullName>
    </submittedName>
</protein>
<keyword evidence="3" id="KW-1015">Disulfide bond</keyword>
<feature type="disulfide bond" evidence="3">
    <location>
        <begin position="15"/>
        <end position="50"/>
    </location>
</feature>
<evidence type="ECO:0000256" key="1">
    <source>
        <dbReference type="ARBA" id="ARBA00008098"/>
    </source>
</evidence>
<dbReference type="InterPro" id="IPR006170">
    <property type="entry name" value="PBP/GOBP"/>
</dbReference>
<comment type="similarity">
    <text evidence="1">Belongs to the PBP/GOBP family.</text>
</comment>
<dbReference type="SUPFAM" id="SSF47565">
    <property type="entry name" value="Insect pheromone/odorant-binding proteins"/>
    <property type="match status" value="1"/>
</dbReference>
<dbReference type="SMART" id="SM00708">
    <property type="entry name" value="PhBP"/>
    <property type="match status" value="1"/>
</dbReference>
<name>A0A8K1P993_CORCP</name>